<dbReference type="InterPro" id="IPR010994">
    <property type="entry name" value="RuvA_2-like"/>
</dbReference>
<keyword evidence="4" id="KW-1185">Reference proteome</keyword>
<keyword evidence="1" id="KW-0378">Hydrolase</keyword>
<dbReference type="PANTHER" id="PTHR13451">
    <property type="entry name" value="CLASS II CROSSOVER JUNCTION ENDONUCLEASE MUS81"/>
    <property type="match status" value="1"/>
</dbReference>
<dbReference type="SMART" id="SM00891">
    <property type="entry name" value="ERCC4"/>
    <property type="match status" value="1"/>
</dbReference>
<dbReference type="PANTHER" id="PTHR13451:SF0">
    <property type="entry name" value="CROSSOVER JUNCTION ENDONUCLEASE MUS81"/>
    <property type="match status" value="1"/>
</dbReference>
<proteinExistence type="predicted"/>
<gene>
    <name evidence="3" type="ORF">ACFFIP_04045</name>
</gene>
<dbReference type="Gene3D" id="1.10.150.20">
    <property type="entry name" value="5' to 3' exonuclease, C-terminal subdomain"/>
    <property type="match status" value="1"/>
</dbReference>
<accession>A0ABV6FQ25</accession>
<name>A0ABV6FQ25_9BACT</name>
<reference evidence="3 4" key="1">
    <citation type="submission" date="2024-09" db="EMBL/GenBank/DDBJ databases">
        <authorList>
            <person name="Sun Q."/>
            <person name="Mori K."/>
        </authorList>
    </citation>
    <scope>NUCLEOTIDE SEQUENCE [LARGE SCALE GENOMIC DNA]</scope>
    <source>
        <strain evidence="3 4">CCM 7650</strain>
    </source>
</reference>
<evidence type="ECO:0000313" key="4">
    <source>
        <dbReference type="Proteomes" id="UP001589797"/>
    </source>
</evidence>
<dbReference type="InterPro" id="IPR006166">
    <property type="entry name" value="ERCC4_domain"/>
</dbReference>
<evidence type="ECO:0000313" key="3">
    <source>
        <dbReference type="EMBL" id="MFC0261841.1"/>
    </source>
</evidence>
<dbReference type="InterPro" id="IPR033309">
    <property type="entry name" value="Mus81"/>
</dbReference>
<dbReference type="InterPro" id="IPR011335">
    <property type="entry name" value="Restrct_endonuc-II-like"/>
</dbReference>
<dbReference type="Pfam" id="PF14520">
    <property type="entry name" value="HHH_5"/>
    <property type="match status" value="1"/>
</dbReference>
<dbReference type="SUPFAM" id="SSF52980">
    <property type="entry name" value="Restriction endonuclease-like"/>
    <property type="match status" value="1"/>
</dbReference>
<dbReference type="Gene3D" id="3.40.50.10130">
    <property type="match status" value="1"/>
</dbReference>
<dbReference type="SUPFAM" id="SSF47781">
    <property type="entry name" value="RuvA domain 2-like"/>
    <property type="match status" value="1"/>
</dbReference>
<organism evidence="3 4">
    <name type="scientific">Fontibacter flavus</name>
    <dbReference type="NCBI Taxonomy" id="654838"/>
    <lineage>
        <taxon>Bacteria</taxon>
        <taxon>Pseudomonadati</taxon>
        <taxon>Bacteroidota</taxon>
        <taxon>Cytophagia</taxon>
        <taxon>Cytophagales</taxon>
        <taxon>Cyclobacteriaceae</taxon>
        <taxon>Fontibacter</taxon>
    </lineage>
</organism>
<evidence type="ECO:0000259" key="2">
    <source>
        <dbReference type="SMART" id="SM00891"/>
    </source>
</evidence>
<dbReference type="Pfam" id="PF02732">
    <property type="entry name" value="ERCC4"/>
    <property type="match status" value="1"/>
</dbReference>
<dbReference type="RefSeq" id="WP_382386281.1">
    <property type="nucleotide sequence ID" value="NZ_JBHLWI010000007.1"/>
</dbReference>
<feature type="domain" description="ERCC4" evidence="2">
    <location>
        <begin position="14"/>
        <end position="94"/>
    </location>
</feature>
<evidence type="ECO:0000256" key="1">
    <source>
        <dbReference type="ARBA" id="ARBA00022801"/>
    </source>
</evidence>
<dbReference type="Proteomes" id="UP001589797">
    <property type="component" value="Unassembled WGS sequence"/>
</dbReference>
<sequence length="232" mass="26743">MSDLIKCSKFYPLQIVVDFREPPVMKRLLREKKNILVFEEKLNEGDYQLDNELLVERKTIPDFCSSIKDGRLFKQVSRLVNSKIKSCMILEGKTKDFKKTGFKKETLQAIMVSISLAFKLPILTSKNEEETLSIMLQCYKQLTKDKLSDLRYVPRIKPRFNKTNSLFKHQVHILQGFPGIGADRAAVLINHYGSLKKIFTASETDLNELHGIGDTTIKKMKMILEVDSLQKL</sequence>
<protein>
    <submittedName>
        <fullName evidence="3">ERCC4 domain-containing protein</fullName>
    </submittedName>
</protein>
<dbReference type="EMBL" id="JBHLWI010000007">
    <property type="protein sequence ID" value="MFC0261841.1"/>
    <property type="molecule type" value="Genomic_DNA"/>
</dbReference>
<comment type="caution">
    <text evidence="3">The sequence shown here is derived from an EMBL/GenBank/DDBJ whole genome shotgun (WGS) entry which is preliminary data.</text>
</comment>